<reference evidence="5 6" key="1">
    <citation type="submission" date="2019-03" db="EMBL/GenBank/DDBJ databases">
        <title>Single cell metagenomics reveals metabolic interactions within the superorganism composed of flagellate Streblomastix strix and complex community of Bacteroidetes bacteria on its surface.</title>
        <authorList>
            <person name="Treitli S.C."/>
            <person name="Kolisko M."/>
            <person name="Husnik F."/>
            <person name="Keeling P."/>
            <person name="Hampl V."/>
        </authorList>
    </citation>
    <scope>NUCLEOTIDE SEQUENCE [LARGE SCALE GENOMIC DNA]</scope>
    <source>
        <strain evidence="5">St1</strain>
    </source>
</reference>
<dbReference type="GO" id="GO:0006310">
    <property type="term" value="P:DNA recombination"/>
    <property type="evidence" value="ECO:0007669"/>
    <property type="project" value="UniProtKB-KW"/>
</dbReference>
<dbReference type="InterPro" id="IPR035386">
    <property type="entry name" value="Arm-DNA-bind_5"/>
</dbReference>
<evidence type="ECO:0000256" key="2">
    <source>
        <dbReference type="ARBA" id="ARBA00023125"/>
    </source>
</evidence>
<feature type="domain" description="Tyr recombinase" evidence="4">
    <location>
        <begin position="225"/>
        <end position="399"/>
    </location>
</feature>
<dbReference type="AlphaFoldDB" id="A0A5M8NWS3"/>
<dbReference type="InterPro" id="IPR013762">
    <property type="entry name" value="Integrase-like_cat_sf"/>
</dbReference>
<dbReference type="Pfam" id="PF13102">
    <property type="entry name" value="Phage_int_SAM_5"/>
    <property type="match status" value="1"/>
</dbReference>
<dbReference type="Gene3D" id="1.10.150.130">
    <property type="match status" value="1"/>
</dbReference>
<dbReference type="InterPro" id="IPR025269">
    <property type="entry name" value="SAM-like_dom"/>
</dbReference>
<keyword evidence="2" id="KW-0238">DNA-binding</keyword>
<dbReference type="Pfam" id="PF17293">
    <property type="entry name" value="Arm-DNA-bind_5"/>
    <property type="match status" value="1"/>
</dbReference>
<sequence>MNTELKVAFYLKRERKEEKTSASENPVYPITGKIIIGKTIAQFSTKLKVEERLWHVKSGRVAGKSHAAIRLNREINKMNLSIHTHYKDILKRTGKVTALDVKNAFQGIAATQKTLLVLFEEIMQDFHARIGIDRAKSTYIQHEILYKQIKHFLRTKYNVADIPLTELDLPFIEALDFYFRVNRRMKPRTVKARIVLLNKIVRLALHRNIITRPPFEGFELVKAEVKNRSLTAEELDRLITTPLRFSTQSFIRDMFVFSTFTGISYADLKKLSWKDIITEDDGSRWISTDRQKTKTTFNVKLLNIPVQIMERYKGLAIDNRVFPPMSLGRVNVGLKRVAKKCGINSALSFHVARYTFASQICLSQGVPIESVSRMMGHKNIHTTQRYARLNNEKIGNDMKELSLRLTGKFSYSE</sequence>
<keyword evidence="3" id="KW-0233">DNA recombination</keyword>
<comment type="similarity">
    <text evidence="1">Belongs to the 'phage' integrase family.</text>
</comment>
<dbReference type="PROSITE" id="PS51898">
    <property type="entry name" value="TYR_RECOMBINASE"/>
    <property type="match status" value="1"/>
</dbReference>
<gene>
    <name evidence="5" type="ORF">EZS26_004077</name>
</gene>
<dbReference type="Proteomes" id="UP000324575">
    <property type="component" value="Unassembled WGS sequence"/>
</dbReference>
<dbReference type="GO" id="GO:0015074">
    <property type="term" value="P:DNA integration"/>
    <property type="evidence" value="ECO:0007669"/>
    <property type="project" value="InterPro"/>
</dbReference>
<evidence type="ECO:0000256" key="1">
    <source>
        <dbReference type="ARBA" id="ARBA00008857"/>
    </source>
</evidence>
<proteinExistence type="inferred from homology"/>
<comment type="caution">
    <text evidence="5">The sequence shown here is derived from an EMBL/GenBank/DDBJ whole genome shotgun (WGS) entry which is preliminary data.</text>
</comment>
<dbReference type="PANTHER" id="PTHR30349">
    <property type="entry name" value="PHAGE INTEGRASE-RELATED"/>
    <property type="match status" value="1"/>
</dbReference>
<accession>A0A5M8NWS3</accession>
<dbReference type="CDD" id="cd01185">
    <property type="entry name" value="INTN1_C_like"/>
    <property type="match status" value="1"/>
</dbReference>
<dbReference type="InterPro" id="IPR010998">
    <property type="entry name" value="Integrase_recombinase_N"/>
</dbReference>
<dbReference type="InterPro" id="IPR011010">
    <property type="entry name" value="DNA_brk_join_enz"/>
</dbReference>
<evidence type="ECO:0000313" key="5">
    <source>
        <dbReference type="EMBL" id="KAA6299784.1"/>
    </source>
</evidence>
<dbReference type="GO" id="GO:0003677">
    <property type="term" value="F:DNA binding"/>
    <property type="evidence" value="ECO:0007669"/>
    <property type="project" value="UniProtKB-KW"/>
</dbReference>
<evidence type="ECO:0000313" key="6">
    <source>
        <dbReference type="Proteomes" id="UP000324575"/>
    </source>
</evidence>
<protein>
    <submittedName>
        <fullName evidence="5">Tyrosine recombinase XerC</fullName>
    </submittedName>
</protein>
<dbReference type="SUPFAM" id="SSF56349">
    <property type="entry name" value="DNA breaking-rejoining enzymes"/>
    <property type="match status" value="1"/>
</dbReference>
<dbReference type="Pfam" id="PF00589">
    <property type="entry name" value="Phage_integrase"/>
    <property type="match status" value="1"/>
</dbReference>
<dbReference type="InterPro" id="IPR002104">
    <property type="entry name" value="Integrase_catalytic"/>
</dbReference>
<dbReference type="Gene3D" id="1.10.443.10">
    <property type="entry name" value="Intergrase catalytic core"/>
    <property type="match status" value="1"/>
</dbReference>
<dbReference type="EMBL" id="SNRX01000235">
    <property type="protein sequence ID" value="KAA6299784.1"/>
    <property type="molecule type" value="Genomic_DNA"/>
</dbReference>
<dbReference type="PANTHER" id="PTHR30349:SF64">
    <property type="entry name" value="PROPHAGE INTEGRASE INTD-RELATED"/>
    <property type="match status" value="1"/>
</dbReference>
<dbReference type="InterPro" id="IPR050090">
    <property type="entry name" value="Tyrosine_recombinase_XerCD"/>
</dbReference>
<organism evidence="5 6">
    <name type="scientific">Candidatus Ordinivivax streblomastigis</name>
    <dbReference type="NCBI Taxonomy" id="2540710"/>
    <lineage>
        <taxon>Bacteria</taxon>
        <taxon>Pseudomonadati</taxon>
        <taxon>Bacteroidota</taxon>
        <taxon>Bacteroidia</taxon>
        <taxon>Bacteroidales</taxon>
        <taxon>Candidatus Ordinivivax</taxon>
    </lineage>
</organism>
<evidence type="ECO:0000256" key="3">
    <source>
        <dbReference type="ARBA" id="ARBA00023172"/>
    </source>
</evidence>
<evidence type="ECO:0000259" key="4">
    <source>
        <dbReference type="PROSITE" id="PS51898"/>
    </source>
</evidence>
<name>A0A5M8NWS3_9BACT</name>